<evidence type="ECO:0000256" key="3">
    <source>
        <dbReference type="ARBA" id="ARBA00007870"/>
    </source>
</evidence>
<dbReference type="GO" id="GO:0005737">
    <property type="term" value="C:cytoplasm"/>
    <property type="evidence" value="ECO:0007669"/>
    <property type="project" value="TreeGrafter"/>
</dbReference>
<evidence type="ECO:0000256" key="8">
    <source>
        <dbReference type="ARBA" id="ARBA00023002"/>
    </source>
</evidence>
<evidence type="ECO:0000256" key="5">
    <source>
        <dbReference type="ARBA" id="ARBA00019465"/>
    </source>
</evidence>
<dbReference type="Pfam" id="PF02558">
    <property type="entry name" value="ApbA"/>
    <property type="match status" value="1"/>
</dbReference>
<evidence type="ECO:0000256" key="11">
    <source>
        <dbReference type="RuleBase" id="RU362068"/>
    </source>
</evidence>
<dbReference type="InterPro" id="IPR013328">
    <property type="entry name" value="6PGD_dom2"/>
</dbReference>
<evidence type="ECO:0000256" key="7">
    <source>
        <dbReference type="ARBA" id="ARBA00022857"/>
    </source>
</evidence>
<dbReference type="InterPro" id="IPR013752">
    <property type="entry name" value="KPA_reductase"/>
</dbReference>
<dbReference type="EMBL" id="CP021780">
    <property type="protein sequence ID" value="ASA23570.1"/>
    <property type="molecule type" value="Genomic_DNA"/>
</dbReference>
<evidence type="ECO:0000313" key="15">
    <source>
        <dbReference type="Proteomes" id="UP000249890"/>
    </source>
</evidence>
<dbReference type="PANTHER" id="PTHR43765">
    <property type="entry name" value="2-DEHYDROPANTOATE 2-REDUCTASE-RELATED"/>
    <property type="match status" value="1"/>
</dbReference>
<dbReference type="Proteomes" id="UP000249890">
    <property type="component" value="Chromosome"/>
</dbReference>
<dbReference type="Gene3D" id="1.10.1040.10">
    <property type="entry name" value="N-(1-d-carboxylethyl)-l-norvaline Dehydrogenase, domain 2"/>
    <property type="match status" value="1"/>
</dbReference>
<organism evidence="14 15">
    <name type="scientific">Paenibacillus donghaensis</name>
    <dbReference type="NCBI Taxonomy" id="414771"/>
    <lineage>
        <taxon>Bacteria</taxon>
        <taxon>Bacillati</taxon>
        <taxon>Bacillota</taxon>
        <taxon>Bacilli</taxon>
        <taxon>Bacillales</taxon>
        <taxon>Paenibacillaceae</taxon>
        <taxon>Paenibacillus</taxon>
    </lineage>
</organism>
<evidence type="ECO:0000259" key="13">
    <source>
        <dbReference type="Pfam" id="PF08546"/>
    </source>
</evidence>
<dbReference type="Gene3D" id="3.40.50.720">
    <property type="entry name" value="NAD(P)-binding Rossmann-like Domain"/>
    <property type="match status" value="1"/>
</dbReference>
<evidence type="ECO:0000259" key="12">
    <source>
        <dbReference type="Pfam" id="PF02558"/>
    </source>
</evidence>
<name>A0A2Z2KJU5_9BACL</name>
<dbReference type="GO" id="GO:0008677">
    <property type="term" value="F:2-dehydropantoate 2-reductase activity"/>
    <property type="evidence" value="ECO:0007669"/>
    <property type="project" value="UniProtKB-EC"/>
</dbReference>
<dbReference type="InterPro" id="IPR036291">
    <property type="entry name" value="NAD(P)-bd_dom_sf"/>
</dbReference>
<keyword evidence="8 11" id="KW-0560">Oxidoreductase</keyword>
<accession>A0A2Z2KJU5</accession>
<dbReference type="SUPFAM" id="SSF51735">
    <property type="entry name" value="NAD(P)-binding Rossmann-fold domains"/>
    <property type="match status" value="1"/>
</dbReference>
<proteinExistence type="inferred from homology"/>
<comment type="function">
    <text evidence="1 11">Catalyzes the NADPH-dependent reduction of ketopantoate into pantoic acid.</text>
</comment>
<feature type="domain" description="Ketopantoate reductase C-terminal" evidence="13">
    <location>
        <begin position="211"/>
        <end position="329"/>
    </location>
</feature>
<dbReference type="KEGG" id="pdh:B9T62_23905"/>
<comment type="pathway">
    <text evidence="2 11">Cofactor biosynthesis; (R)-pantothenate biosynthesis; (R)-pantoate from 3-methyl-2-oxobutanoate: step 2/2.</text>
</comment>
<dbReference type="InterPro" id="IPR008927">
    <property type="entry name" value="6-PGluconate_DH-like_C_sf"/>
</dbReference>
<feature type="domain" description="Ketopantoate reductase N-terminal" evidence="12">
    <location>
        <begin position="13"/>
        <end position="169"/>
    </location>
</feature>
<dbReference type="InterPro" id="IPR003710">
    <property type="entry name" value="ApbA"/>
</dbReference>
<keyword evidence="15" id="KW-1185">Reference proteome</keyword>
<evidence type="ECO:0000256" key="2">
    <source>
        <dbReference type="ARBA" id="ARBA00004994"/>
    </source>
</evidence>
<dbReference type="Pfam" id="PF08546">
    <property type="entry name" value="ApbA_C"/>
    <property type="match status" value="1"/>
</dbReference>
<dbReference type="InterPro" id="IPR050838">
    <property type="entry name" value="Ketopantoate_reductase"/>
</dbReference>
<keyword evidence="7 11" id="KW-0521">NADP</keyword>
<evidence type="ECO:0000256" key="9">
    <source>
        <dbReference type="ARBA" id="ARBA00032024"/>
    </source>
</evidence>
<evidence type="ECO:0000256" key="6">
    <source>
        <dbReference type="ARBA" id="ARBA00022655"/>
    </source>
</evidence>
<comment type="catalytic activity">
    <reaction evidence="10 11">
        <text>(R)-pantoate + NADP(+) = 2-dehydropantoate + NADPH + H(+)</text>
        <dbReference type="Rhea" id="RHEA:16233"/>
        <dbReference type="ChEBI" id="CHEBI:11561"/>
        <dbReference type="ChEBI" id="CHEBI:15378"/>
        <dbReference type="ChEBI" id="CHEBI:15980"/>
        <dbReference type="ChEBI" id="CHEBI:57783"/>
        <dbReference type="ChEBI" id="CHEBI:58349"/>
        <dbReference type="EC" id="1.1.1.169"/>
    </reaction>
</comment>
<dbReference type="NCBIfam" id="TIGR00745">
    <property type="entry name" value="apbA_panE"/>
    <property type="match status" value="1"/>
</dbReference>
<dbReference type="PANTHER" id="PTHR43765:SF2">
    <property type="entry name" value="2-DEHYDROPANTOATE 2-REDUCTASE"/>
    <property type="match status" value="1"/>
</dbReference>
<comment type="similarity">
    <text evidence="3 11">Belongs to the ketopantoate reductase family.</text>
</comment>
<dbReference type="EC" id="1.1.1.169" evidence="4 11"/>
<sequence>MNATPEVRMKIDMIGAGSLGLLLAGSLIEAGHEIRLWCRTSEQSAELYAKGITVSDEKGRARLQIAGERFAASPVEDFSGHYLQQSADLIVITVKQNVFHEQLPQYLLPLQRTAPVVVCFQNGIGHMELLERLLPQADIYAAVTTAGSRRKTLTEVISPANGGIWVGRWLTAELNGGADDSAVQTAGVAISFVHALSAAGFAAFLSKQVVTMIYRKLLINAVINPLTAIWRVPNGELLASEQRLAVMRELYEEALRVYDAAGIDYEADSWESILEVCRTTAGNTSSMLADILAARRTEISWINGSIVGMAERLNMEVPLHRWISRLVEGMFAEER</sequence>
<gene>
    <name evidence="14" type="ORF">B9T62_23905</name>
</gene>
<reference evidence="14 15" key="1">
    <citation type="submission" date="2017-06" db="EMBL/GenBank/DDBJ databases">
        <title>Complete genome sequence of Paenibacillus donghaensis KCTC 13049T isolated from East Sea sediment, South Korea.</title>
        <authorList>
            <person name="Jung B.K."/>
            <person name="Hong S.-J."/>
            <person name="Shin J.-H."/>
        </authorList>
    </citation>
    <scope>NUCLEOTIDE SEQUENCE [LARGE SCALE GENOMIC DNA]</scope>
    <source>
        <strain evidence="14 15">KCTC 13049</strain>
    </source>
</reference>
<dbReference type="AlphaFoldDB" id="A0A2Z2KJU5"/>
<dbReference type="UniPathway" id="UPA00028">
    <property type="reaction ID" value="UER00004"/>
</dbReference>
<keyword evidence="6 11" id="KW-0566">Pantothenate biosynthesis</keyword>
<evidence type="ECO:0000256" key="4">
    <source>
        <dbReference type="ARBA" id="ARBA00013014"/>
    </source>
</evidence>
<dbReference type="GO" id="GO:0050661">
    <property type="term" value="F:NADP binding"/>
    <property type="evidence" value="ECO:0007669"/>
    <property type="project" value="TreeGrafter"/>
</dbReference>
<evidence type="ECO:0000313" key="14">
    <source>
        <dbReference type="EMBL" id="ASA23570.1"/>
    </source>
</evidence>
<dbReference type="SUPFAM" id="SSF48179">
    <property type="entry name" value="6-phosphogluconate dehydrogenase C-terminal domain-like"/>
    <property type="match status" value="1"/>
</dbReference>
<dbReference type="InterPro" id="IPR013332">
    <property type="entry name" value="KPR_N"/>
</dbReference>
<evidence type="ECO:0000256" key="1">
    <source>
        <dbReference type="ARBA" id="ARBA00002919"/>
    </source>
</evidence>
<evidence type="ECO:0000256" key="10">
    <source>
        <dbReference type="ARBA" id="ARBA00048793"/>
    </source>
</evidence>
<dbReference type="GO" id="GO:0015940">
    <property type="term" value="P:pantothenate biosynthetic process"/>
    <property type="evidence" value="ECO:0007669"/>
    <property type="project" value="UniProtKB-UniPathway"/>
</dbReference>
<protein>
    <recommendedName>
        <fullName evidence="5 11">2-dehydropantoate 2-reductase</fullName>
        <ecNumber evidence="4 11">1.1.1.169</ecNumber>
    </recommendedName>
    <alternativeName>
        <fullName evidence="9 11">Ketopantoate reductase</fullName>
    </alternativeName>
</protein>